<feature type="region of interest" description="Disordered" evidence="1">
    <location>
        <begin position="1"/>
        <end position="49"/>
    </location>
</feature>
<reference evidence="2 3" key="1">
    <citation type="submission" date="2014-02" db="EMBL/GenBank/DDBJ databases">
        <title>Single nucleus genome sequencing reveals high similarity among nuclei of an endomycorrhizal fungus.</title>
        <authorList>
            <person name="Lin K."/>
            <person name="Geurts R."/>
            <person name="Zhang Z."/>
            <person name="Limpens E."/>
            <person name="Saunders D.G."/>
            <person name="Mu D."/>
            <person name="Pang E."/>
            <person name="Cao H."/>
            <person name="Cha H."/>
            <person name="Lin T."/>
            <person name="Zhou Q."/>
            <person name="Shang Y."/>
            <person name="Li Y."/>
            <person name="Ivanov S."/>
            <person name="Sharma T."/>
            <person name="Velzen R.V."/>
            <person name="Ruijter N.D."/>
            <person name="Aanen D.K."/>
            <person name="Win J."/>
            <person name="Kamoun S."/>
            <person name="Bisseling T."/>
            <person name="Huang S."/>
        </authorList>
    </citation>
    <scope>NUCLEOTIDE SEQUENCE [LARGE SCALE GENOMIC DNA]</scope>
    <source>
        <strain evidence="3">DAOM197198w</strain>
    </source>
</reference>
<dbReference type="STRING" id="1432141.A0A015K8J4"/>
<dbReference type="Proteomes" id="UP000022910">
    <property type="component" value="Unassembled WGS sequence"/>
</dbReference>
<evidence type="ECO:0000313" key="3">
    <source>
        <dbReference type="Proteomes" id="UP000022910"/>
    </source>
</evidence>
<gene>
    <name evidence="2" type="ORF">RirG_018390</name>
</gene>
<protein>
    <submittedName>
        <fullName evidence="2">Uncharacterized protein</fullName>
    </submittedName>
</protein>
<sequence length="49" mass="5934">MDDGSDDDIDQNKQPERNFNSIEGNMQWNSDDMETEEEVEEENWYKWCS</sequence>
<comment type="caution">
    <text evidence="2">The sequence shown here is derived from an EMBL/GenBank/DDBJ whole genome shotgun (WGS) entry which is preliminary data.</text>
</comment>
<dbReference type="EMBL" id="JEMT01009727">
    <property type="protein sequence ID" value="EXX78047.1"/>
    <property type="molecule type" value="Genomic_DNA"/>
</dbReference>
<accession>A0A015K8J4</accession>
<name>A0A015K8J4_RHIIW</name>
<proteinExistence type="predicted"/>
<dbReference type="OrthoDB" id="25790at2759"/>
<dbReference type="AlphaFoldDB" id="A0A015K8J4"/>
<evidence type="ECO:0000256" key="1">
    <source>
        <dbReference type="SAM" id="MobiDB-lite"/>
    </source>
</evidence>
<organism evidence="2 3">
    <name type="scientific">Rhizophagus irregularis (strain DAOM 197198w)</name>
    <name type="common">Glomus intraradices</name>
    <dbReference type="NCBI Taxonomy" id="1432141"/>
    <lineage>
        <taxon>Eukaryota</taxon>
        <taxon>Fungi</taxon>
        <taxon>Fungi incertae sedis</taxon>
        <taxon>Mucoromycota</taxon>
        <taxon>Glomeromycotina</taxon>
        <taxon>Glomeromycetes</taxon>
        <taxon>Glomerales</taxon>
        <taxon>Glomeraceae</taxon>
        <taxon>Rhizophagus</taxon>
    </lineage>
</organism>
<feature type="compositionally biased region" description="Polar residues" evidence="1">
    <location>
        <begin position="17"/>
        <end position="30"/>
    </location>
</feature>
<keyword evidence="3" id="KW-1185">Reference proteome</keyword>
<evidence type="ECO:0000313" key="2">
    <source>
        <dbReference type="EMBL" id="EXX78047.1"/>
    </source>
</evidence>
<feature type="compositionally biased region" description="Acidic residues" evidence="1">
    <location>
        <begin position="31"/>
        <end position="42"/>
    </location>
</feature>
<dbReference type="HOGENOM" id="CLU_3143798_0_0_1"/>